<dbReference type="Pfam" id="PF07484">
    <property type="entry name" value="Collar"/>
    <property type="match status" value="1"/>
</dbReference>
<evidence type="ECO:0000313" key="3">
    <source>
        <dbReference type="EMBL" id="TKD51866.1"/>
    </source>
</evidence>
<dbReference type="OrthoDB" id="9810174at2"/>
<reference evidence="3 4" key="1">
    <citation type="submission" date="2019-04" db="EMBL/GenBank/DDBJ databases">
        <authorList>
            <person name="Yang Y."/>
            <person name="Wei D."/>
        </authorList>
    </citation>
    <scope>NUCLEOTIDE SEQUENCE [LARGE SCALE GENOMIC DNA]</scope>
    <source>
        <strain evidence="3 4">L-1-4w-11</strain>
    </source>
</reference>
<name>A0A4U1L6L8_9SPHN</name>
<dbReference type="InterPro" id="IPR011083">
    <property type="entry name" value="Phage_tail_collar_dom"/>
</dbReference>
<keyword evidence="1" id="KW-0472">Membrane</keyword>
<protein>
    <recommendedName>
        <fullName evidence="2">Phage tail collar domain-containing protein</fullName>
    </recommendedName>
</protein>
<dbReference type="EMBL" id="SWKR01000002">
    <property type="protein sequence ID" value="TKD51866.1"/>
    <property type="molecule type" value="Genomic_DNA"/>
</dbReference>
<proteinExistence type="predicted"/>
<evidence type="ECO:0000259" key="2">
    <source>
        <dbReference type="Pfam" id="PF07484"/>
    </source>
</evidence>
<dbReference type="SUPFAM" id="SSF88874">
    <property type="entry name" value="Receptor-binding domain of short tail fibre protein gp12"/>
    <property type="match status" value="1"/>
</dbReference>
<gene>
    <name evidence="3" type="ORF">FBR43_14785</name>
</gene>
<accession>A0A4U1L6L8</accession>
<dbReference type="InterPro" id="IPR037053">
    <property type="entry name" value="Phage_tail_collar_dom_sf"/>
</dbReference>
<dbReference type="Gene3D" id="3.90.1340.10">
    <property type="entry name" value="Phage tail collar domain"/>
    <property type="match status" value="1"/>
</dbReference>
<feature type="domain" description="Phage tail collar" evidence="2">
    <location>
        <begin position="35"/>
        <end position="59"/>
    </location>
</feature>
<comment type="caution">
    <text evidence="3">The sequence shown here is derived from an EMBL/GenBank/DDBJ whole genome shotgun (WGS) entry which is preliminary data.</text>
</comment>
<sequence length="60" mass="7137">MPTIAALAVHRPRPDAIHVRWRNDERGWRMEPFIGQWLIFAGFYAPRGWAFCNGRLMQIR</sequence>
<dbReference type="AlphaFoldDB" id="A0A4U1L6L8"/>
<organism evidence="3 4">
    <name type="scientific">Sphingomonas baiyangensis</name>
    <dbReference type="NCBI Taxonomy" id="2572576"/>
    <lineage>
        <taxon>Bacteria</taxon>
        <taxon>Pseudomonadati</taxon>
        <taxon>Pseudomonadota</taxon>
        <taxon>Alphaproteobacteria</taxon>
        <taxon>Sphingomonadales</taxon>
        <taxon>Sphingomonadaceae</taxon>
        <taxon>Sphingomonas</taxon>
    </lineage>
</organism>
<evidence type="ECO:0000313" key="4">
    <source>
        <dbReference type="Proteomes" id="UP000309138"/>
    </source>
</evidence>
<keyword evidence="4" id="KW-1185">Reference proteome</keyword>
<keyword evidence="1" id="KW-1133">Transmembrane helix</keyword>
<keyword evidence="1" id="KW-0812">Transmembrane</keyword>
<feature type="transmembrane region" description="Helical" evidence="1">
    <location>
        <begin position="33"/>
        <end position="52"/>
    </location>
</feature>
<dbReference type="Proteomes" id="UP000309138">
    <property type="component" value="Unassembled WGS sequence"/>
</dbReference>
<evidence type="ECO:0000256" key="1">
    <source>
        <dbReference type="SAM" id="Phobius"/>
    </source>
</evidence>